<organism evidence="14 15">
    <name type="scientific">Kalanchoe fedtschenkoi</name>
    <name type="common">Lavender scallops</name>
    <name type="synonym">South American air plant</name>
    <dbReference type="NCBI Taxonomy" id="63787"/>
    <lineage>
        <taxon>Eukaryota</taxon>
        <taxon>Viridiplantae</taxon>
        <taxon>Streptophyta</taxon>
        <taxon>Embryophyta</taxon>
        <taxon>Tracheophyta</taxon>
        <taxon>Spermatophyta</taxon>
        <taxon>Magnoliopsida</taxon>
        <taxon>eudicotyledons</taxon>
        <taxon>Gunneridae</taxon>
        <taxon>Pentapetalae</taxon>
        <taxon>Saxifragales</taxon>
        <taxon>Crassulaceae</taxon>
        <taxon>Kalanchoe</taxon>
    </lineage>
</organism>
<dbReference type="Proteomes" id="UP000594263">
    <property type="component" value="Unplaced"/>
</dbReference>
<evidence type="ECO:0000256" key="1">
    <source>
        <dbReference type="ARBA" id="ARBA00004191"/>
    </source>
</evidence>
<dbReference type="EnsemblPlants" id="Kaladp0472s0005.1.v1.1">
    <property type="protein sequence ID" value="Kaladp0472s0005.1.v1.1"/>
    <property type="gene ID" value="Kaladp0472s0005.v1.1"/>
</dbReference>
<evidence type="ECO:0000313" key="15">
    <source>
        <dbReference type="Proteomes" id="UP000594263"/>
    </source>
</evidence>
<dbReference type="InterPro" id="IPR033131">
    <property type="entry name" value="Pectinesterase_Asp_AS"/>
</dbReference>
<dbReference type="EC" id="3.1.1.11" evidence="5 12"/>
<dbReference type="InterPro" id="IPR006501">
    <property type="entry name" value="Pectinesterase_inhib_dom"/>
</dbReference>
<keyword evidence="6" id="KW-0134">Cell wall</keyword>
<dbReference type="Gene3D" id="2.160.20.10">
    <property type="entry name" value="Single-stranded right-handed beta-helix, Pectin lyase-like"/>
    <property type="match status" value="1"/>
</dbReference>
<feature type="chain" id="PRO_5029939003" description="Pectinesterase" evidence="12">
    <location>
        <begin position="25"/>
        <end position="546"/>
    </location>
</feature>
<reference evidence="14" key="1">
    <citation type="submission" date="2021-01" db="UniProtKB">
        <authorList>
            <consortium name="EnsemblPlants"/>
        </authorList>
    </citation>
    <scope>IDENTIFICATION</scope>
</reference>
<keyword evidence="9 12" id="KW-0063">Aspartyl esterase</keyword>
<evidence type="ECO:0000256" key="7">
    <source>
        <dbReference type="ARBA" id="ARBA00022525"/>
    </source>
</evidence>
<dbReference type="Pfam" id="PF04043">
    <property type="entry name" value="PMEI"/>
    <property type="match status" value="1"/>
</dbReference>
<dbReference type="CDD" id="cd15798">
    <property type="entry name" value="PMEI-like_3"/>
    <property type="match status" value="1"/>
</dbReference>
<evidence type="ECO:0000313" key="14">
    <source>
        <dbReference type="EnsemblPlants" id="Kaladp0472s0005.1.v1.1"/>
    </source>
</evidence>
<evidence type="ECO:0000256" key="10">
    <source>
        <dbReference type="ARBA" id="ARBA00023316"/>
    </source>
</evidence>
<dbReference type="UniPathway" id="UPA00545">
    <property type="reaction ID" value="UER00823"/>
</dbReference>
<sequence>MIRAILLKWALLCLLCGCATKLRAAAPAVSTDYQTQVHANCYHTRFPGLCFHTLMDNPNQQAGSILSTLVDKVISETTQLPSNAKFSAEFGTSAAVHQHHYSIAAAHEYCDEAMDMSLRRLNQTAVALKRSPGRYKQDIQTWLSAVLTFQQGCKDAIVRLNPSHDNLIANQITDKMDHLIQLGSNALALINRLANGNTTTATEFDPAVEEEKAWFPSWVSAKDRKFLLAGNRVRGKNVNAIVAKDGSGNYRSVKEAIDAAPSGKQRYVIYVKAGVYKEKIWTDKDGITLIGDGKYSTVIVASNSVVKSGSSLYESATFTVKGEKFIAKDIGFRNDAGPTGQQAIALYISSDRAVLYRCSVVGYQDSLFAEAFRQFYRDCDISGTVDFIFGNAAAVFQNCNLLLRRPLNDNVILANGRNHPEQNTGFSLHRCKITSTQEFYPVRHSYRSFLGRPWKQYSRAVVMQTQIDDAIVKEGWKAWPGVDYSDTLYFGEYGNYGGGASTSKRVQWSGHHVMGSGDASKFTVENFIAGSSWISSTGVPFSAGLR</sequence>
<dbReference type="NCBIfam" id="TIGR01614">
    <property type="entry name" value="PME_inhib"/>
    <property type="match status" value="1"/>
</dbReference>
<keyword evidence="15" id="KW-1185">Reference proteome</keyword>
<evidence type="ECO:0000256" key="5">
    <source>
        <dbReference type="ARBA" id="ARBA00013229"/>
    </source>
</evidence>
<dbReference type="SMART" id="SM00856">
    <property type="entry name" value="PMEI"/>
    <property type="match status" value="1"/>
</dbReference>
<keyword evidence="12" id="KW-0732">Signal</keyword>
<evidence type="ECO:0000256" key="12">
    <source>
        <dbReference type="RuleBase" id="RU000589"/>
    </source>
</evidence>
<feature type="domain" description="Pectinesterase inhibitor" evidence="13">
    <location>
        <begin position="32"/>
        <end position="189"/>
    </location>
</feature>
<evidence type="ECO:0000256" key="11">
    <source>
        <dbReference type="PROSITE-ProRule" id="PRU10040"/>
    </source>
</evidence>
<accession>A0A7N1A8H3</accession>
<protein>
    <recommendedName>
        <fullName evidence="5 12">Pectinesterase</fullName>
        <ecNumber evidence="5 12">3.1.1.11</ecNumber>
    </recommendedName>
</protein>
<evidence type="ECO:0000256" key="8">
    <source>
        <dbReference type="ARBA" id="ARBA00022801"/>
    </source>
</evidence>
<evidence type="ECO:0000256" key="6">
    <source>
        <dbReference type="ARBA" id="ARBA00022512"/>
    </source>
</evidence>
<dbReference type="Pfam" id="PF01095">
    <property type="entry name" value="Pectinesterase"/>
    <property type="match status" value="1"/>
</dbReference>
<comment type="similarity">
    <text evidence="4">In the C-terminal section; belongs to the pectinesterase family.</text>
</comment>
<dbReference type="InterPro" id="IPR011050">
    <property type="entry name" value="Pectin_lyase_fold/virulence"/>
</dbReference>
<keyword evidence="10" id="KW-0961">Cell wall biogenesis/degradation</keyword>
<dbReference type="InterPro" id="IPR035513">
    <property type="entry name" value="Invertase/methylesterase_inhib"/>
</dbReference>
<dbReference type="PROSITE" id="PS00503">
    <property type="entry name" value="PECTINESTERASE_2"/>
    <property type="match status" value="1"/>
</dbReference>
<evidence type="ECO:0000256" key="2">
    <source>
        <dbReference type="ARBA" id="ARBA00005184"/>
    </source>
</evidence>
<dbReference type="Gramene" id="Kaladp0472s0005.1.v1.1">
    <property type="protein sequence ID" value="Kaladp0472s0005.1.v1.1"/>
    <property type="gene ID" value="Kaladp0472s0005.v1.1"/>
</dbReference>
<dbReference type="AlphaFoldDB" id="A0A7N1A8H3"/>
<evidence type="ECO:0000256" key="9">
    <source>
        <dbReference type="ARBA" id="ARBA00023085"/>
    </source>
</evidence>
<keyword evidence="8 12" id="KW-0378">Hydrolase</keyword>
<dbReference type="Gene3D" id="1.20.140.40">
    <property type="entry name" value="Invertase/pectin methylesterase inhibitor family protein"/>
    <property type="match status" value="1"/>
</dbReference>
<feature type="signal peptide" evidence="12">
    <location>
        <begin position="1"/>
        <end position="24"/>
    </location>
</feature>
<dbReference type="SUPFAM" id="SSF101148">
    <property type="entry name" value="Plant invertase/pectin methylesterase inhibitor"/>
    <property type="match status" value="1"/>
</dbReference>
<comment type="subcellular location">
    <subcellularLocation>
        <location evidence="1">Secreted</location>
        <location evidence="1">Cell wall</location>
    </subcellularLocation>
</comment>
<dbReference type="GO" id="GO:0004857">
    <property type="term" value="F:enzyme inhibitor activity"/>
    <property type="evidence" value="ECO:0007669"/>
    <property type="project" value="InterPro"/>
</dbReference>
<comment type="catalytic activity">
    <reaction evidence="12">
        <text>[(1-&gt;4)-alpha-D-galacturonosyl methyl ester](n) + n H2O = [(1-&gt;4)-alpha-D-galacturonosyl](n) + n methanol + n H(+)</text>
        <dbReference type="Rhea" id="RHEA:22380"/>
        <dbReference type="Rhea" id="RHEA-COMP:14570"/>
        <dbReference type="Rhea" id="RHEA-COMP:14573"/>
        <dbReference type="ChEBI" id="CHEBI:15377"/>
        <dbReference type="ChEBI" id="CHEBI:15378"/>
        <dbReference type="ChEBI" id="CHEBI:17790"/>
        <dbReference type="ChEBI" id="CHEBI:140522"/>
        <dbReference type="ChEBI" id="CHEBI:140523"/>
        <dbReference type="EC" id="3.1.1.11"/>
    </reaction>
</comment>
<name>A0A7N1A8H3_KALFE</name>
<evidence type="ECO:0000256" key="4">
    <source>
        <dbReference type="ARBA" id="ARBA00007786"/>
    </source>
</evidence>
<dbReference type="InterPro" id="IPR012334">
    <property type="entry name" value="Pectin_lyas_fold"/>
</dbReference>
<keyword evidence="7" id="KW-0964">Secreted</keyword>
<feature type="active site" evidence="11">
    <location>
        <position position="386"/>
    </location>
</feature>
<comment type="similarity">
    <text evidence="3">In the N-terminal section; belongs to the PMEI family.</text>
</comment>
<evidence type="ECO:0000256" key="3">
    <source>
        <dbReference type="ARBA" id="ARBA00006027"/>
    </source>
</evidence>
<dbReference type="OMA" id="YCEGLLS"/>
<dbReference type="SUPFAM" id="SSF51126">
    <property type="entry name" value="Pectin lyase-like"/>
    <property type="match status" value="1"/>
</dbReference>
<dbReference type="GO" id="GO:0045490">
    <property type="term" value="P:pectin catabolic process"/>
    <property type="evidence" value="ECO:0007669"/>
    <property type="project" value="UniProtKB-UniRule"/>
</dbReference>
<dbReference type="InterPro" id="IPR000070">
    <property type="entry name" value="Pectinesterase_cat"/>
</dbReference>
<comment type="pathway">
    <text evidence="2 12">Glycan metabolism; pectin degradation; 2-dehydro-3-deoxy-D-gluconate from pectin: step 1/5.</text>
</comment>
<dbReference type="GO" id="GO:0030599">
    <property type="term" value="F:pectinesterase activity"/>
    <property type="evidence" value="ECO:0007669"/>
    <property type="project" value="UniProtKB-UniRule"/>
</dbReference>
<dbReference type="GO" id="GO:0042545">
    <property type="term" value="P:cell wall modification"/>
    <property type="evidence" value="ECO:0007669"/>
    <property type="project" value="UniProtKB-UniRule"/>
</dbReference>
<proteinExistence type="inferred from homology"/>
<dbReference type="PANTHER" id="PTHR31707">
    <property type="entry name" value="PECTINESTERASE"/>
    <property type="match status" value="1"/>
</dbReference>
<dbReference type="FunFam" id="2.160.20.10:FF:000029">
    <property type="entry name" value="Pectinesterase 4"/>
    <property type="match status" value="1"/>
</dbReference>
<evidence type="ECO:0000259" key="13">
    <source>
        <dbReference type="SMART" id="SM00856"/>
    </source>
</evidence>